<dbReference type="Proteomes" id="UP001166093">
    <property type="component" value="Unassembled WGS sequence"/>
</dbReference>
<evidence type="ECO:0000313" key="3">
    <source>
        <dbReference type="Proteomes" id="UP001166093"/>
    </source>
</evidence>
<feature type="non-terminal residue" evidence="2">
    <location>
        <position position="283"/>
    </location>
</feature>
<name>A0ABS2XSK2_POLSP</name>
<dbReference type="EMBL" id="JAAWVQ010069102">
    <property type="protein sequence ID" value="MBN3277340.1"/>
    <property type="molecule type" value="Genomic_DNA"/>
</dbReference>
<keyword evidence="1" id="KW-0597">Phosphoprotein</keyword>
<evidence type="ECO:0000313" key="2">
    <source>
        <dbReference type="EMBL" id="MBN3277340.1"/>
    </source>
</evidence>
<protein>
    <submittedName>
        <fullName evidence="2">NF1 protein</fullName>
    </submittedName>
</protein>
<dbReference type="PANTHER" id="PTHR10194:SF142">
    <property type="entry name" value="NEUROFIBROMIN"/>
    <property type="match status" value="1"/>
</dbReference>
<comment type="caution">
    <text evidence="2">The sequence shown here is derived from an EMBL/GenBank/DDBJ whole genome shotgun (WGS) entry which is preliminary data.</text>
</comment>
<organism evidence="2 3">
    <name type="scientific">Polyodon spathula</name>
    <name type="common">North American paddlefish</name>
    <name type="synonym">Squalus spathula</name>
    <dbReference type="NCBI Taxonomy" id="7913"/>
    <lineage>
        <taxon>Eukaryota</taxon>
        <taxon>Metazoa</taxon>
        <taxon>Chordata</taxon>
        <taxon>Craniata</taxon>
        <taxon>Vertebrata</taxon>
        <taxon>Euteleostomi</taxon>
        <taxon>Actinopterygii</taxon>
        <taxon>Chondrostei</taxon>
        <taxon>Acipenseriformes</taxon>
        <taxon>Polyodontidae</taxon>
        <taxon>Polyodon</taxon>
    </lineage>
</organism>
<feature type="non-terminal residue" evidence="2">
    <location>
        <position position="1"/>
    </location>
</feature>
<gene>
    <name evidence="2" type="primary">Nf1_0</name>
    <name evidence="2" type="ORF">GTO93_0016307</name>
</gene>
<keyword evidence="3" id="KW-1185">Reference proteome</keyword>
<reference evidence="2" key="1">
    <citation type="journal article" date="2021" name="Cell">
        <title>Tracing the genetic footprints of vertebrate landing in non-teleost ray-finned fishes.</title>
        <authorList>
            <person name="Bi X."/>
            <person name="Wang K."/>
            <person name="Yang L."/>
            <person name="Pan H."/>
            <person name="Jiang H."/>
            <person name="Wei Q."/>
            <person name="Fang M."/>
            <person name="Yu H."/>
            <person name="Zhu C."/>
            <person name="Cai Y."/>
            <person name="He Y."/>
            <person name="Gan X."/>
            <person name="Zeng H."/>
            <person name="Yu D."/>
            <person name="Zhu Y."/>
            <person name="Jiang H."/>
            <person name="Qiu Q."/>
            <person name="Yang H."/>
            <person name="Zhang Y.E."/>
            <person name="Wang W."/>
            <person name="Zhu M."/>
            <person name="He S."/>
            <person name="Zhang G."/>
        </authorList>
    </citation>
    <scope>NUCLEOTIDE SEQUENCE</scope>
    <source>
        <strain evidence="2">Pddl_001</strain>
    </source>
</reference>
<evidence type="ECO:0000256" key="1">
    <source>
        <dbReference type="ARBA" id="ARBA00022553"/>
    </source>
</evidence>
<sequence>FTVQLPIKAGQQTTHTRVSTEHNKECLINISKYKFSLVISGLTNILKNVNNMRIFGEAAEKNLYLSQLIILDTLEKCLAGQPKDCMRLDETMLVKQLLPEICHFIHMYREGNQHAAELRSSASGVLFSLSCNNFNASLLSSLFLRLQELTVCLEDNVDIHDIELMQYINVDCAKLKRLLQETVFKFKALKKPAQLGVINSLEKAFWNWVENYPDEFTMLYQRPQTDMADCAEKLFDLVDSFAESAKRKAAVWPLQIILLILCPVIIQEISKEVVEDSKLNKVS</sequence>
<accession>A0ABS2XSK2</accession>
<proteinExistence type="predicted"/>
<dbReference type="PANTHER" id="PTHR10194">
    <property type="entry name" value="RAS GTPASE-ACTIVATING PROTEINS"/>
    <property type="match status" value="1"/>
</dbReference>
<dbReference type="InterPro" id="IPR039360">
    <property type="entry name" value="Ras_GTPase"/>
</dbReference>